<name>A0A934TL81_9RHOB</name>
<reference evidence="1" key="1">
    <citation type="submission" date="2017-05" db="EMBL/GenBank/DDBJ databases">
        <authorList>
            <person name="Imhoff J.F."/>
            <person name="Rahn T."/>
            <person name="Kuenzel S."/>
            <person name="Neulinger S.C."/>
        </authorList>
    </citation>
    <scope>NUCLEOTIDE SEQUENCE</scope>
    <source>
        <strain evidence="1">LMG 28126</strain>
    </source>
</reference>
<organism evidence="1 2">
    <name type="scientific">Rhodobaculum claviforme</name>
    <dbReference type="NCBI Taxonomy" id="1549854"/>
    <lineage>
        <taxon>Bacteria</taxon>
        <taxon>Pseudomonadati</taxon>
        <taxon>Pseudomonadota</taxon>
        <taxon>Alphaproteobacteria</taxon>
        <taxon>Rhodobacterales</taxon>
        <taxon>Paracoccaceae</taxon>
        <taxon>Rhodobaculum</taxon>
    </lineage>
</organism>
<dbReference type="EMBL" id="NHSD01000254">
    <property type="protein sequence ID" value="MBK5927506.1"/>
    <property type="molecule type" value="Genomic_DNA"/>
</dbReference>
<sequence length="410" mass="42818">MPPNRNASVGFCSCAAKGARRSRTMGDSPSSGVRAETTDGDAIKLHVLRATVRSGGTVAGAAPVTVTRLLRRPQRAGSAPKTTGPRTGAGEGQMTRLAILMTGACALVAATGAAASERLTLKSASSSSSYYVMMVQLAELLRAGGTISPTVEESQGSVQNVKEAAVRPGNFLFTSPPSLLVAASQSTGAFEGDPAFDGARTLFVMPYVTMHIVVRADAGIESLSDLAGRTFVPGGTGTFCEGRTRAVFQALELEEAINLVDLELSAAANALRNRQIDGFSTCSSHPTPQLSELATTLDMAIVPFTESEQAAIIALDAQSGPITIAAGTYPGLEADVPSVGVPVGAYATTAMSDDMAYDITRTFWENREALAGERPWWAGVTPDLIEYLWAEVHPGAARYYEEIGVAVPAR</sequence>
<comment type="caution">
    <text evidence="1">The sequence shown here is derived from an EMBL/GenBank/DDBJ whole genome shotgun (WGS) entry which is preliminary data.</text>
</comment>
<evidence type="ECO:0000313" key="2">
    <source>
        <dbReference type="Proteomes" id="UP000706333"/>
    </source>
</evidence>
<dbReference type="SUPFAM" id="SSF53850">
    <property type="entry name" value="Periplasmic binding protein-like II"/>
    <property type="match status" value="1"/>
</dbReference>
<dbReference type="InterPro" id="IPR011852">
    <property type="entry name" value="TRAP_TAXI"/>
</dbReference>
<protein>
    <recommendedName>
        <fullName evidence="3">TAXI family TRAP transporter solute-binding subunit</fullName>
    </recommendedName>
</protein>
<dbReference type="NCBIfam" id="TIGR02122">
    <property type="entry name" value="TRAP_TAXI"/>
    <property type="match status" value="1"/>
</dbReference>
<keyword evidence="2" id="KW-1185">Reference proteome</keyword>
<dbReference type="Proteomes" id="UP000706333">
    <property type="component" value="Unassembled WGS sequence"/>
</dbReference>
<evidence type="ECO:0000313" key="1">
    <source>
        <dbReference type="EMBL" id="MBK5927506.1"/>
    </source>
</evidence>
<dbReference type="AlphaFoldDB" id="A0A934TL81"/>
<accession>A0A934TL81</accession>
<proteinExistence type="predicted"/>
<gene>
    <name evidence="1" type="ORF">CCR87_09230</name>
</gene>
<dbReference type="Gene3D" id="3.40.190.10">
    <property type="entry name" value="Periplasmic binding protein-like II"/>
    <property type="match status" value="2"/>
</dbReference>
<dbReference type="Pfam" id="PF16868">
    <property type="entry name" value="NMT1_3"/>
    <property type="match status" value="1"/>
</dbReference>
<reference evidence="1" key="2">
    <citation type="journal article" date="2020" name="Microorganisms">
        <title>Osmotic Adaptation and Compatible Solute Biosynthesis of Phototrophic Bacteria as Revealed from Genome Analyses.</title>
        <authorList>
            <person name="Imhoff J.F."/>
            <person name="Rahn T."/>
            <person name="Kunzel S."/>
            <person name="Keller A."/>
            <person name="Neulinger S.C."/>
        </authorList>
    </citation>
    <scope>NUCLEOTIDE SEQUENCE</scope>
    <source>
        <strain evidence="1">LMG 28126</strain>
    </source>
</reference>
<dbReference type="PANTHER" id="PTHR42941">
    <property type="entry name" value="SLL1037 PROTEIN"/>
    <property type="match status" value="1"/>
</dbReference>
<dbReference type="PANTHER" id="PTHR42941:SF1">
    <property type="entry name" value="SLL1037 PROTEIN"/>
    <property type="match status" value="1"/>
</dbReference>
<evidence type="ECO:0008006" key="3">
    <source>
        <dbReference type="Google" id="ProtNLM"/>
    </source>
</evidence>